<keyword evidence="2" id="KW-1185">Reference proteome</keyword>
<evidence type="ECO:0000313" key="2">
    <source>
        <dbReference type="Proteomes" id="UP001620597"/>
    </source>
</evidence>
<dbReference type="Proteomes" id="UP001620597">
    <property type="component" value="Unassembled WGS sequence"/>
</dbReference>
<evidence type="ECO:0000313" key="1">
    <source>
        <dbReference type="EMBL" id="MFK4754206.1"/>
    </source>
</evidence>
<dbReference type="RefSeq" id="WP_416207136.1">
    <property type="nucleotide sequence ID" value="NZ_JBBKTX010000026.1"/>
</dbReference>
<accession>A0ABW8NMW5</accession>
<comment type="caution">
    <text evidence="1">The sequence shown here is derived from an EMBL/GenBank/DDBJ whole genome shotgun (WGS) entry which is preliminary data.</text>
</comment>
<name>A0ABW8NMW5_9GAMM</name>
<organism evidence="1 2">
    <name type="scientific">Oceanobacter antarcticus</name>
    <dbReference type="NCBI Taxonomy" id="3133425"/>
    <lineage>
        <taxon>Bacteria</taxon>
        <taxon>Pseudomonadati</taxon>
        <taxon>Pseudomonadota</taxon>
        <taxon>Gammaproteobacteria</taxon>
        <taxon>Oceanospirillales</taxon>
        <taxon>Oceanospirillaceae</taxon>
        <taxon>Oceanobacter</taxon>
    </lineage>
</organism>
<proteinExistence type="predicted"/>
<sequence length="59" mass="6836">MKTIEMELHDVLLKRGDGARTPLLFDCMDYFDESAIALYPPQVIRKNRFLGLDAKKTHI</sequence>
<protein>
    <submittedName>
        <fullName evidence="1">Uncharacterized protein</fullName>
    </submittedName>
</protein>
<gene>
    <name evidence="1" type="ORF">WG929_17475</name>
</gene>
<dbReference type="EMBL" id="JBBKTX010000026">
    <property type="protein sequence ID" value="MFK4754206.1"/>
    <property type="molecule type" value="Genomic_DNA"/>
</dbReference>
<reference evidence="1 2" key="1">
    <citation type="submission" date="2024-03" db="EMBL/GenBank/DDBJ databases">
        <title>High-quality draft genome sequence of Oceanobacter sp. wDCs-4.</title>
        <authorList>
            <person name="Dong C."/>
        </authorList>
    </citation>
    <scope>NUCLEOTIDE SEQUENCE [LARGE SCALE GENOMIC DNA]</scope>
    <source>
        <strain evidence="2">wDCs-4</strain>
    </source>
</reference>